<dbReference type="PANTHER" id="PTHR22849:SF24">
    <property type="entry name" value="E3 UBIQUITIN-PROTEIN LIGASE PUB24"/>
    <property type="match status" value="1"/>
</dbReference>
<dbReference type="PANTHER" id="PTHR22849">
    <property type="entry name" value="WDSAM1 PROTEIN"/>
    <property type="match status" value="1"/>
</dbReference>
<comment type="catalytic activity">
    <reaction evidence="4">
        <text>S-ubiquitinyl-[E2 ubiquitin-conjugating enzyme]-L-cysteine + [acceptor protein]-L-lysine = [E2 ubiquitin-conjugating enzyme]-L-cysteine + N(6)-ubiquitinyl-[acceptor protein]-L-lysine.</text>
        <dbReference type="EC" id="2.3.2.27"/>
    </reaction>
</comment>
<feature type="domain" description="U-box" evidence="5">
    <location>
        <begin position="7"/>
        <end position="83"/>
    </location>
</feature>
<dbReference type="GO" id="GO:0061630">
    <property type="term" value="F:ubiquitin protein ligase activity"/>
    <property type="evidence" value="ECO:0007669"/>
    <property type="project" value="UniProtKB-UniRule"/>
</dbReference>
<evidence type="ECO:0000256" key="1">
    <source>
        <dbReference type="ARBA" id="ARBA00004906"/>
    </source>
</evidence>
<keyword evidence="3 4" id="KW-0833">Ubl conjugation pathway</keyword>
<dbReference type="PROSITE" id="PS51698">
    <property type="entry name" value="U_BOX"/>
    <property type="match status" value="1"/>
</dbReference>
<dbReference type="Pfam" id="PF04564">
    <property type="entry name" value="U-box"/>
    <property type="match status" value="1"/>
</dbReference>
<dbReference type="SUPFAM" id="SSF57850">
    <property type="entry name" value="RING/U-box"/>
    <property type="match status" value="1"/>
</dbReference>
<dbReference type="CDD" id="cd16664">
    <property type="entry name" value="RING-Ubox_PUB"/>
    <property type="match status" value="1"/>
</dbReference>
<comment type="function">
    <text evidence="4">Functions as an E3 ubiquitin ligase.</text>
</comment>
<dbReference type="OrthoDB" id="10064100at2759"/>
<dbReference type="EMBL" id="BSYR01000010">
    <property type="protein sequence ID" value="GMI71105.1"/>
    <property type="molecule type" value="Genomic_DNA"/>
</dbReference>
<keyword evidence="7" id="KW-1185">Reference proteome</keyword>
<evidence type="ECO:0000313" key="6">
    <source>
        <dbReference type="EMBL" id="GMI71105.1"/>
    </source>
</evidence>
<name>A0A9W7LPV6_HIBTR</name>
<keyword evidence="2 4" id="KW-0808">Transferase</keyword>
<evidence type="ECO:0000256" key="3">
    <source>
        <dbReference type="ARBA" id="ARBA00022786"/>
    </source>
</evidence>
<proteinExistence type="predicted"/>
<comment type="caution">
    <text evidence="6">The sequence shown here is derived from an EMBL/GenBank/DDBJ whole genome shotgun (WGS) entry which is preliminary data.</text>
</comment>
<dbReference type="InterPro" id="IPR003613">
    <property type="entry name" value="Ubox_domain"/>
</dbReference>
<protein>
    <recommendedName>
        <fullName evidence="4 5">U-box domain-containing protein</fullName>
        <ecNumber evidence="4">2.3.2.27</ecNumber>
    </recommendedName>
    <alternativeName>
        <fullName evidence="4">RING-type E3 ubiquitin transferase PUB</fullName>
    </alternativeName>
</protein>
<dbReference type="InterPro" id="IPR013083">
    <property type="entry name" value="Znf_RING/FYVE/PHD"/>
</dbReference>
<gene>
    <name evidence="6" type="ORF">HRI_000779700</name>
</gene>
<evidence type="ECO:0000313" key="7">
    <source>
        <dbReference type="Proteomes" id="UP001165190"/>
    </source>
</evidence>
<reference evidence="6" key="1">
    <citation type="submission" date="2023-05" db="EMBL/GenBank/DDBJ databases">
        <title>Genome and transcriptome analyses reveal genes involved in the formation of fine ridges on petal epidermal cells in Hibiscus trionum.</title>
        <authorList>
            <person name="Koshimizu S."/>
            <person name="Masuda S."/>
            <person name="Ishii T."/>
            <person name="Shirasu K."/>
            <person name="Hoshino A."/>
            <person name="Arita M."/>
        </authorList>
    </citation>
    <scope>NUCLEOTIDE SEQUENCE</scope>
    <source>
        <strain evidence="6">Hamamatsu line</strain>
    </source>
</reference>
<evidence type="ECO:0000256" key="4">
    <source>
        <dbReference type="RuleBase" id="RU369093"/>
    </source>
</evidence>
<dbReference type="GO" id="GO:0016567">
    <property type="term" value="P:protein ubiquitination"/>
    <property type="evidence" value="ECO:0007669"/>
    <property type="project" value="UniProtKB-UniRule"/>
</dbReference>
<dbReference type="EC" id="2.3.2.27" evidence="4"/>
<dbReference type="SMART" id="SM00504">
    <property type="entry name" value="Ubox"/>
    <property type="match status" value="1"/>
</dbReference>
<evidence type="ECO:0000256" key="2">
    <source>
        <dbReference type="ARBA" id="ARBA00022679"/>
    </source>
</evidence>
<dbReference type="Proteomes" id="UP001165190">
    <property type="component" value="Unassembled WGS sequence"/>
</dbReference>
<dbReference type="AlphaFoldDB" id="A0A9W7LPV6"/>
<sequence length="124" mass="14181">MGDIDIEIPKYFICPISLQIMKDPVTAITGITYDRDSIEQWLLKAKTTNCPVTQQPLPTFSDLTPNHMLRRLIQAWCSENALLGVDQIPTPKPSVDRFHFLKLIEEARFQDESFERTGFIGGQE</sequence>
<dbReference type="Gene3D" id="3.30.40.10">
    <property type="entry name" value="Zinc/RING finger domain, C3HC4 (zinc finger)"/>
    <property type="match status" value="1"/>
</dbReference>
<dbReference type="InterPro" id="IPR045185">
    <property type="entry name" value="PUB22/23/24-like"/>
</dbReference>
<accession>A0A9W7LPV6</accession>
<comment type="pathway">
    <text evidence="1 4">Protein modification; protein ubiquitination.</text>
</comment>
<evidence type="ECO:0000259" key="5">
    <source>
        <dbReference type="PROSITE" id="PS51698"/>
    </source>
</evidence>
<dbReference type="InterPro" id="IPR045210">
    <property type="entry name" value="RING-Ubox_PUB"/>
</dbReference>
<organism evidence="6 7">
    <name type="scientific">Hibiscus trionum</name>
    <name type="common">Flower of an hour</name>
    <dbReference type="NCBI Taxonomy" id="183268"/>
    <lineage>
        <taxon>Eukaryota</taxon>
        <taxon>Viridiplantae</taxon>
        <taxon>Streptophyta</taxon>
        <taxon>Embryophyta</taxon>
        <taxon>Tracheophyta</taxon>
        <taxon>Spermatophyta</taxon>
        <taxon>Magnoliopsida</taxon>
        <taxon>eudicotyledons</taxon>
        <taxon>Gunneridae</taxon>
        <taxon>Pentapetalae</taxon>
        <taxon>rosids</taxon>
        <taxon>malvids</taxon>
        <taxon>Malvales</taxon>
        <taxon>Malvaceae</taxon>
        <taxon>Malvoideae</taxon>
        <taxon>Hibiscus</taxon>
    </lineage>
</organism>